<dbReference type="EMBL" id="LJPT01000178">
    <property type="protein sequence ID" value="KPW43326.1"/>
    <property type="molecule type" value="Genomic_DNA"/>
</dbReference>
<gene>
    <name evidence="1" type="ORF">ALO88_03255</name>
</gene>
<dbReference type="Proteomes" id="UP000050425">
    <property type="component" value="Unassembled WGS sequence"/>
</dbReference>
<accession>A0A0N8QLZ0</accession>
<evidence type="ECO:0000313" key="1">
    <source>
        <dbReference type="EMBL" id="KPW43326.1"/>
    </source>
</evidence>
<organism evidence="1 2">
    <name type="scientific">Pseudomonas syringae pv. antirrhini</name>
    <dbReference type="NCBI Taxonomy" id="251702"/>
    <lineage>
        <taxon>Bacteria</taxon>
        <taxon>Pseudomonadati</taxon>
        <taxon>Pseudomonadota</taxon>
        <taxon>Gammaproteobacteria</taxon>
        <taxon>Pseudomonadales</taxon>
        <taxon>Pseudomonadaceae</taxon>
        <taxon>Pseudomonas</taxon>
    </lineage>
</organism>
<sequence length="461" mass="54073">MEENMNDKGQERLDEGFLARRDRALQSIQEILGLDKQAYQDWLDGMTSEERSTHDHEVGRYMELCTIMYTEHIQWSSQLLLTAPEVSSGNGQSSYIGPLGKFLQGAIKDGKPLAQHLRDAADQISKLNGARRRFLVELFDQLRPEERRDYGDLLRDCEAMLSALPNIKLWDTLERLDLCWKFRYEEINELMEHVPVFDRMAEAKWRHQRVTDKSNKAVRHILKEVIESSDSLAAKLMLASMVNRYHWEFLELERFEDIAVPSLLRLIRGLHSAGNGRVPADLHEEAFRDWMMDHLSGPTFGEEHAWRPLKSVHLNRVYAQAKWILSWERIDFVAHEATENELQNICALNLAWSYCTREKHDIRIADIKDYDLVNLREIQTGEQVPLTRIKYQQRQLNTMLRSLQHQALDPEKIRMQTESNRDLRNHRMQFIRSNFKNTTLSQWKALTTGVFKIVFPQLSGF</sequence>
<dbReference type="AlphaFoldDB" id="A0A0N8QLZ0"/>
<evidence type="ECO:0000313" key="2">
    <source>
        <dbReference type="Proteomes" id="UP000050425"/>
    </source>
</evidence>
<proteinExistence type="predicted"/>
<name>A0A0N8QLZ0_9PSED</name>
<dbReference type="PATRIC" id="fig|251702.3.peg.4281"/>
<protein>
    <submittedName>
        <fullName evidence="1">Uncharacterized protein</fullName>
    </submittedName>
</protein>
<reference evidence="1 2" key="1">
    <citation type="submission" date="2015-09" db="EMBL/GenBank/DDBJ databases">
        <title>Genome announcement of multiple Pseudomonas syringae strains.</title>
        <authorList>
            <person name="Thakur S."/>
            <person name="Wang P.W."/>
            <person name="Gong Y."/>
            <person name="Weir B.S."/>
            <person name="Guttman D.S."/>
        </authorList>
    </citation>
    <scope>NUCLEOTIDE SEQUENCE [LARGE SCALE GENOMIC DNA]</scope>
    <source>
        <strain evidence="1 2">ICMP4303</strain>
    </source>
</reference>
<comment type="caution">
    <text evidence="1">The sequence shown here is derived from an EMBL/GenBank/DDBJ whole genome shotgun (WGS) entry which is preliminary data.</text>
</comment>